<protein>
    <recommendedName>
        <fullName evidence="2">Calcium/calmodulin-dependent protein kinase II association-domain domain-containing protein</fullName>
    </recommendedName>
</protein>
<reference evidence="3" key="1">
    <citation type="journal article" date="2014" name="Int. J. Syst. Evol. Microbiol.">
        <title>Complete genome sequence of Corynebacterium casei LMG S-19264T (=DSM 44701T), isolated from a smear-ripened cheese.</title>
        <authorList>
            <consortium name="US DOE Joint Genome Institute (JGI-PGF)"/>
            <person name="Walter F."/>
            <person name="Albersmeier A."/>
            <person name="Kalinowski J."/>
            <person name="Ruckert C."/>
        </authorList>
    </citation>
    <scope>NUCLEOTIDE SEQUENCE</scope>
    <source>
        <strain evidence="3">VKM B-2935</strain>
    </source>
</reference>
<evidence type="ECO:0000256" key="1">
    <source>
        <dbReference type="SAM" id="SignalP"/>
    </source>
</evidence>
<dbReference type="InterPro" id="IPR032710">
    <property type="entry name" value="NTF2-like_dom_sf"/>
</dbReference>
<dbReference type="Gene3D" id="3.10.450.50">
    <property type="match status" value="1"/>
</dbReference>
<feature type="domain" description="Calcium/calmodulin-dependent protein kinase II association-domain" evidence="2">
    <location>
        <begin position="67"/>
        <end position="195"/>
    </location>
</feature>
<dbReference type="Proteomes" id="UP001143328">
    <property type="component" value="Unassembled WGS sequence"/>
</dbReference>
<evidence type="ECO:0000259" key="2">
    <source>
        <dbReference type="Pfam" id="PF08332"/>
    </source>
</evidence>
<gene>
    <name evidence="3" type="ORF">GCM10017655_18030</name>
</gene>
<accession>A0A9W6K3E7</accession>
<reference evidence="3" key="2">
    <citation type="submission" date="2023-01" db="EMBL/GenBank/DDBJ databases">
        <authorList>
            <person name="Sun Q."/>
            <person name="Evtushenko L."/>
        </authorList>
    </citation>
    <scope>NUCLEOTIDE SEQUENCE</scope>
    <source>
        <strain evidence="3">VKM B-2935</strain>
    </source>
</reference>
<evidence type="ECO:0000313" key="3">
    <source>
        <dbReference type="EMBL" id="GLK88741.1"/>
    </source>
</evidence>
<proteinExistence type="predicted"/>
<keyword evidence="1" id="KW-0732">Signal</keyword>
<sequence length="199" mass="22446">MQLGTVDETNNMKKIIVAALVFTTSALVFANAEKDENAVENYIQMGGKGMNADNGSRSGAANETEQVLEMVRIYTRSVNEGDVHPELIDKLWEHSPQVSNINIRGHQKGFDDIKTNFYAPIYAVLKDRNLRMVTDERKPAVYIFDNTAVVEFYWKLNATVIEDNKAVSMAGRETHVYRKTSDGWKLVHLHYSGMPVTGF</sequence>
<dbReference type="SUPFAM" id="SSF54427">
    <property type="entry name" value="NTF2-like"/>
    <property type="match status" value="1"/>
</dbReference>
<organism evidence="3 4">
    <name type="scientific">Pseudomonas turukhanskensis</name>
    <dbReference type="NCBI Taxonomy" id="1806536"/>
    <lineage>
        <taxon>Bacteria</taxon>
        <taxon>Pseudomonadati</taxon>
        <taxon>Pseudomonadota</taxon>
        <taxon>Gammaproteobacteria</taxon>
        <taxon>Pseudomonadales</taxon>
        <taxon>Pseudomonadaceae</taxon>
        <taxon>Pseudomonas</taxon>
    </lineage>
</organism>
<evidence type="ECO:0000313" key="4">
    <source>
        <dbReference type="Proteomes" id="UP001143328"/>
    </source>
</evidence>
<dbReference type="InterPro" id="IPR013543">
    <property type="entry name" value="Ca/CaM-dep_prot_kinase-assoc"/>
</dbReference>
<feature type="signal peptide" evidence="1">
    <location>
        <begin position="1"/>
        <end position="30"/>
    </location>
</feature>
<comment type="caution">
    <text evidence="3">The sequence shown here is derived from an EMBL/GenBank/DDBJ whole genome shotgun (WGS) entry which is preliminary data.</text>
</comment>
<dbReference type="EMBL" id="BSFN01000004">
    <property type="protein sequence ID" value="GLK88741.1"/>
    <property type="molecule type" value="Genomic_DNA"/>
</dbReference>
<dbReference type="Pfam" id="PF08332">
    <property type="entry name" value="CaMKII_AD"/>
    <property type="match status" value="1"/>
</dbReference>
<dbReference type="GO" id="GO:0005516">
    <property type="term" value="F:calmodulin binding"/>
    <property type="evidence" value="ECO:0007669"/>
    <property type="project" value="InterPro"/>
</dbReference>
<feature type="chain" id="PRO_5040794822" description="Calcium/calmodulin-dependent protein kinase II association-domain domain-containing protein" evidence="1">
    <location>
        <begin position="31"/>
        <end position="199"/>
    </location>
</feature>
<keyword evidence="4" id="KW-1185">Reference proteome</keyword>
<dbReference type="GO" id="GO:0004683">
    <property type="term" value="F:calcium/calmodulin-dependent protein kinase activity"/>
    <property type="evidence" value="ECO:0007669"/>
    <property type="project" value="InterPro"/>
</dbReference>
<name>A0A9W6K3E7_9PSED</name>
<dbReference type="AlphaFoldDB" id="A0A9W6K3E7"/>